<gene>
    <name evidence="8" type="ORF">AVDCRST_MAG11-1610</name>
</gene>
<evidence type="ECO:0000256" key="3">
    <source>
        <dbReference type="ARBA" id="ARBA00022808"/>
    </source>
</evidence>
<dbReference type="EMBL" id="CADCTU010000361">
    <property type="protein sequence ID" value="CAA9312888.1"/>
    <property type="molecule type" value="Genomic_DNA"/>
</dbReference>
<proteinExistence type="inferred from homology"/>
<name>A0A6J4KQP2_9BACT</name>
<dbReference type="InterPro" id="IPR006035">
    <property type="entry name" value="Ureohydrolase"/>
</dbReference>
<dbReference type="AlphaFoldDB" id="A0A6J4KQP2"/>
<dbReference type="SUPFAM" id="SSF52768">
    <property type="entry name" value="Arginase/deacetylase"/>
    <property type="match status" value="1"/>
</dbReference>
<dbReference type="GO" id="GO:0006547">
    <property type="term" value="P:L-histidine metabolic process"/>
    <property type="evidence" value="ECO:0007669"/>
    <property type="project" value="UniProtKB-KW"/>
</dbReference>
<feature type="binding site" evidence="5">
    <location>
        <position position="161"/>
    </location>
    <ligand>
        <name>Mn(2+)</name>
        <dbReference type="ChEBI" id="CHEBI:29035"/>
        <label>1</label>
    </ligand>
</feature>
<dbReference type="GO" id="GO:0046872">
    <property type="term" value="F:metal ion binding"/>
    <property type="evidence" value="ECO:0007669"/>
    <property type="project" value="UniProtKB-KW"/>
</dbReference>
<sequence length="330" mass="34198">MPHGPPSPIAGLLPPGGRQFRDARETRVADWLRPWDAREPLDRLDVGFVGVPLSRASISHSGASSTPAALRELFAALTTYDIDRDVDLAERLVGRDLGDVRVHPTDVVRAQGEVRDTLAALFAALPRFVPVIAGGDHSITASALPAFAERAGGALGLVQLDAHMDVRDLAAGPTNGTPVRRLLESGAVAGRNVAQVGLQNFANARAYRDYARAHGVTQITASDVARGGIAPAVERALAVASAGTAAVYVTLDVDVVAQAAAPGVAAPVPAGLGARELLDAMLLLGRHPRVAALDVVEVDATQDPRRASARLALHAILTFLVGVATRGGGS</sequence>
<dbReference type="PANTHER" id="PTHR11358:SF35">
    <property type="entry name" value="FORMIMIDOYLGLUTAMASE"/>
    <property type="match status" value="1"/>
</dbReference>
<feature type="binding site" evidence="5">
    <location>
        <position position="252"/>
    </location>
    <ligand>
        <name>Mn(2+)</name>
        <dbReference type="ChEBI" id="CHEBI:29035"/>
        <label>1</label>
    </ligand>
</feature>
<evidence type="ECO:0000256" key="4">
    <source>
        <dbReference type="ARBA" id="ARBA00023211"/>
    </source>
</evidence>
<dbReference type="PRINTS" id="PR00116">
    <property type="entry name" value="ARGINASE"/>
</dbReference>
<dbReference type="Pfam" id="PF00491">
    <property type="entry name" value="Arginase"/>
    <property type="match status" value="1"/>
</dbReference>
<evidence type="ECO:0000256" key="2">
    <source>
        <dbReference type="ARBA" id="ARBA00022801"/>
    </source>
</evidence>
<comment type="similarity">
    <text evidence="6 7">Belongs to the arginase family.</text>
</comment>
<accession>A0A6J4KQP2</accession>
<comment type="cofactor">
    <cofactor evidence="5">
        <name>Mn(2+)</name>
        <dbReference type="ChEBI" id="CHEBI:29035"/>
    </cofactor>
    <text evidence="5">Binds 2 manganese ions per subunit.</text>
</comment>
<reference evidence="8" key="1">
    <citation type="submission" date="2020-02" db="EMBL/GenBank/DDBJ databases">
        <authorList>
            <person name="Meier V. D."/>
        </authorList>
    </citation>
    <scope>NUCLEOTIDE SEQUENCE</scope>
    <source>
        <strain evidence="8">AVDCRST_MAG11</strain>
    </source>
</reference>
<dbReference type="GO" id="GO:0033389">
    <property type="term" value="P:putrescine biosynthetic process from arginine, via agmatine"/>
    <property type="evidence" value="ECO:0007669"/>
    <property type="project" value="TreeGrafter"/>
</dbReference>
<dbReference type="GO" id="GO:0008783">
    <property type="term" value="F:agmatinase activity"/>
    <property type="evidence" value="ECO:0007669"/>
    <property type="project" value="TreeGrafter"/>
</dbReference>
<keyword evidence="1 5" id="KW-0479">Metal-binding</keyword>
<dbReference type="PROSITE" id="PS01053">
    <property type="entry name" value="ARGINASE_1"/>
    <property type="match status" value="1"/>
</dbReference>
<evidence type="ECO:0008006" key="9">
    <source>
        <dbReference type="Google" id="ProtNLM"/>
    </source>
</evidence>
<keyword evidence="2 7" id="KW-0378">Hydrolase</keyword>
<protein>
    <recommendedName>
        <fullName evidence="9">Formimidoylglutamase</fullName>
    </recommendedName>
</protein>
<feature type="binding site" evidence="5">
    <location>
        <position position="137"/>
    </location>
    <ligand>
        <name>Mn(2+)</name>
        <dbReference type="ChEBI" id="CHEBI:29035"/>
        <label>1</label>
    </ligand>
</feature>
<feature type="binding site" evidence="5">
    <location>
        <position position="163"/>
    </location>
    <ligand>
        <name>Mn(2+)</name>
        <dbReference type="ChEBI" id="CHEBI:29035"/>
        <label>1</label>
    </ligand>
</feature>
<dbReference type="CDD" id="cd09990">
    <property type="entry name" value="Agmatinase-like"/>
    <property type="match status" value="1"/>
</dbReference>
<evidence type="ECO:0000313" key="8">
    <source>
        <dbReference type="EMBL" id="CAA9312888.1"/>
    </source>
</evidence>
<dbReference type="PROSITE" id="PS51409">
    <property type="entry name" value="ARGINASE_2"/>
    <property type="match status" value="1"/>
</dbReference>
<organism evidence="8">
    <name type="scientific">uncultured Gemmatimonadaceae bacterium</name>
    <dbReference type="NCBI Taxonomy" id="246130"/>
    <lineage>
        <taxon>Bacteria</taxon>
        <taxon>Pseudomonadati</taxon>
        <taxon>Gemmatimonadota</taxon>
        <taxon>Gemmatimonadia</taxon>
        <taxon>Gemmatimonadales</taxon>
        <taxon>Gemmatimonadaceae</taxon>
        <taxon>environmental samples</taxon>
    </lineage>
</organism>
<keyword evidence="3" id="KW-0369">Histidine metabolism</keyword>
<evidence type="ECO:0000256" key="5">
    <source>
        <dbReference type="PIRSR" id="PIRSR036979-1"/>
    </source>
</evidence>
<dbReference type="InterPro" id="IPR020855">
    <property type="entry name" value="Ureohydrolase_Mn_BS"/>
</dbReference>
<dbReference type="InterPro" id="IPR023696">
    <property type="entry name" value="Ureohydrolase_dom_sf"/>
</dbReference>
<evidence type="ECO:0000256" key="1">
    <source>
        <dbReference type="ARBA" id="ARBA00022723"/>
    </source>
</evidence>
<dbReference type="PIRSF" id="PIRSF036979">
    <property type="entry name" value="Arginase"/>
    <property type="match status" value="1"/>
</dbReference>
<dbReference type="PANTHER" id="PTHR11358">
    <property type="entry name" value="ARGINASE/AGMATINASE"/>
    <property type="match status" value="1"/>
</dbReference>
<feature type="binding site" evidence="5">
    <location>
        <position position="165"/>
    </location>
    <ligand>
        <name>Mn(2+)</name>
        <dbReference type="ChEBI" id="CHEBI:29035"/>
        <label>1</label>
    </ligand>
</feature>
<dbReference type="Gene3D" id="3.40.800.10">
    <property type="entry name" value="Ureohydrolase domain"/>
    <property type="match status" value="1"/>
</dbReference>
<keyword evidence="4 5" id="KW-0464">Manganese</keyword>
<evidence type="ECO:0000256" key="7">
    <source>
        <dbReference type="RuleBase" id="RU003684"/>
    </source>
</evidence>
<evidence type="ECO:0000256" key="6">
    <source>
        <dbReference type="PROSITE-ProRule" id="PRU00742"/>
    </source>
</evidence>
<feature type="binding site" evidence="5">
    <location>
        <position position="254"/>
    </location>
    <ligand>
        <name>Mn(2+)</name>
        <dbReference type="ChEBI" id="CHEBI:29035"/>
        <label>1</label>
    </ligand>
</feature>